<dbReference type="Pfam" id="PF00400">
    <property type="entry name" value="WD40"/>
    <property type="match status" value="7"/>
</dbReference>
<dbReference type="CDD" id="cd00200">
    <property type="entry name" value="WD40"/>
    <property type="match status" value="1"/>
</dbReference>
<dbReference type="PROSITE" id="PS51394">
    <property type="entry name" value="PFU"/>
    <property type="match status" value="1"/>
</dbReference>
<keyword evidence="3 5" id="KW-0853">WD repeat</keyword>
<dbReference type="OMA" id="DKCIYYW"/>
<evidence type="ECO:0000313" key="8">
    <source>
        <dbReference type="EMBL" id="EFN55294.1"/>
    </source>
</evidence>
<dbReference type="PROSITE" id="PS51396">
    <property type="entry name" value="PUL"/>
    <property type="match status" value="1"/>
</dbReference>
<reference evidence="8 9" key="1">
    <citation type="journal article" date="2010" name="Plant Cell">
        <title>The Chlorella variabilis NC64A genome reveals adaptation to photosymbiosis, coevolution with viruses, and cryptic sex.</title>
        <authorList>
            <person name="Blanc G."/>
            <person name="Duncan G."/>
            <person name="Agarkova I."/>
            <person name="Borodovsky M."/>
            <person name="Gurnon J."/>
            <person name="Kuo A."/>
            <person name="Lindquist E."/>
            <person name="Lucas S."/>
            <person name="Pangilinan J."/>
            <person name="Polle J."/>
            <person name="Salamov A."/>
            <person name="Terry A."/>
            <person name="Yamada T."/>
            <person name="Dunigan D.D."/>
            <person name="Grigoriev I.V."/>
            <person name="Claverie J.M."/>
            <person name="Van Etten J.L."/>
        </authorList>
    </citation>
    <scope>NUCLEOTIDE SEQUENCE [LARGE SCALE GENOMIC DNA]</scope>
    <source>
        <strain evidence="8 9">NC64A</strain>
    </source>
</reference>
<dbReference type="EMBL" id="GL433845">
    <property type="protein sequence ID" value="EFN55294.1"/>
    <property type="molecule type" value="Genomic_DNA"/>
</dbReference>
<dbReference type="Gene3D" id="3.10.20.870">
    <property type="entry name" value="PFU (PLAA family ubiquitin binding), C-terminal domain"/>
    <property type="match status" value="1"/>
</dbReference>
<evidence type="ECO:0000256" key="2">
    <source>
        <dbReference type="ARBA" id="ARBA00022490"/>
    </source>
</evidence>
<keyword evidence="2" id="KW-0963">Cytoplasm</keyword>
<dbReference type="Proteomes" id="UP000008141">
    <property type="component" value="Unassembled WGS sequence"/>
</dbReference>
<evidence type="ECO:0000259" key="7">
    <source>
        <dbReference type="PROSITE" id="PS51396"/>
    </source>
</evidence>
<accession>E1ZFK8</accession>
<dbReference type="InterPro" id="IPR038122">
    <property type="entry name" value="PFU_sf"/>
</dbReference>
<name>E1ZFK8_CHLVA</name>
<evidence type="ECO:0000256" key="5">
    <source>
        <dbReference type="PROSITE-ProRule" id="PRU00221"/>
    </source>
</evidence>
<feature type="repeat" description="WD" evidence="5">
    <location>
        <begin position="222"/>
        <end position="252"/>
    </location>
</feature>
<feature type="repeat" description="WD" evidence="5">
    <location>
        <begin position="182"/>
        <end position="212"/>
    </location>
</feature>
<dbReference type="Pfam" id="PF09070">
    <property type="entry name" value="PFU"/>
    <property type="match status" value="1"/>
</dbReference>
<dbReference type="eggNOG" id="KOG0301">
    <property type="taxonomic scope" value="Eukaryota"/>
</dbReference>
<feature type="domain" description="PFU" evidence="6">
    <location>
        <begin position="365"/>
        <end position="466"/>
    </location>
</feature>
<evidence type="ECO:0000259" key="6">
    <source>
        <dbReference type="PROSITE" id="PS51394"/>
    </source>
</evidence>
<protein>
    <recommendedName>
        <fullName evidence="10">Phospholipase A-2-activating protein</fullName>
    </recommendedName>
</protein>
<dbReference type="AlphaFoldDB" id="E1ZFK8"/>
<keyword evidence="4" id="KW-0677">Repeat</keyword>
<feature type="repeat" description="WD" evidence="5">
    <location>
        <begin position="143"/>
        <end position="174"/>
    </location>
</feature>
<keyword evidence="9" id="KW-1185">Reference proteome</keyword>
<gene>
    <name evidence="8" type="ORF">CHLNCDRAFT_134243</name>
</gene>
<organism evidence="9">
    <name type="scientific">Chlorella variabilis</name>
    <name type="common">Green alga</name>
    <dbReference type="NCBI Taxonomy" id="554065"/>
    <lineage>
        <taxon>Eukaryota</taxon>
        <taxon>Viridiplantae</taxon>
        <taxon>Chlorophyta</taxon>
        <taxon>core chlorophytes</taxon>
        <taxon>Trebouxiophyceae</taxon>
        <taxon>Chlorellales</taxon>
        <taxon>Chlorellaceae</taxon>
        <taxon>Chlorella clade</taxon>
        <taxon>Chlorella</taxon>
    </lineage>
</organism>
<dbReference type="RefSeq" id="XP_005847396.1">
    <property type="nucleotide sequence ID" value="XM_005847334.1"/>
</dbReference>
<comment type="subcellular location">
    <subcellularLocation>
        <location evidence="1">Cytoplasm</location>
    </subcellularLocation>
</comment>
<dbReference type="KEGG" id="cvr:CHLNCDRAFT_134243"/>
<dbReference type="InterPro" id="IPR015155">
    <property type="entry name" value="PFU"/>
</dbReference>
<dbReference type="PANTHER" id="PTHR19849:SF0">
    <property type="entry name" value="PHOSPHOLIPASE A-2-ACTIVATING PROTEIN"/>
    <property type="match status" value="1"/>
</dbReference>
<dbReference type="GO" id="GO:0005634">
    <property type="term" value="C:nucleus"/>
    <property type="evidence" value="ECO:0007669"/>
    <property type="project" value="TreeGrafter"/>
</dbReference>
<evidence type="ECO:0000256" key="3">
    <source>
        <dbReference type="ARBA" id="ARBA00022574"/>
    </source>
</evidence>
<dbReference type="STRING" id="554065.E1ZFK8"/>
<dbReference type="InterPro" id="IPR036322">
    <property type="entry name" value="WD40_repeat_dom_sf"/>
</dbReference>
<proteinExistence type="predicted"/>
<dbReference type="InParanoid" id="E1ZFK8"/>
<dbReference type="PANTHER" id="PTHR19849">
    <property type="entry name" value="PHOSPHOLIPASE A-2-ACTIVATING PROTEIN"/>
    <property type="match status" value="1"/>
</dbReference>
<feature type="domain" description="PUL" evidence="7">
    <location>
        <begin position="521"/>
        <end position="801"/>
    </location>
</feature>
<dbReference type="InterPro" id="IPR011989">
    <property type="entry name" value="ARM-like"/>
</dbReference>
<dbReference type="PRINTS" id="PR00320">
    <property type="entry name" value="GPROTEINBRPT"/>
</dbReference>
<evidence type="ECO:0000256" key="4">
    <source>
        <dbReference type="ARBA" id="ARBA00022737"/>
    </source>
</evidence>
<dbReference type="GeneID" id="17354664"/>
<evidence type="ECO:0000256" key="1">
    <source>
        <dbReference type="ARBA" id="ARBA00004496"/>
    </source>
</evidence>
<dbReference type="InterPro" id="IPR001680">
    <property type="entry name" value="WD40_rpt"/>
</dbReference>
<dbReference type="InterPro" id="IPR013535">
    <property type="entry name" value="PUL_dom"/>
</dbReference>
<dbReference type="InterPro" id="IPR019775">
    <property type="entry name" value="WD40_repeat_CS"/>
</dbReference>
<dbReference type="PROSITE" id="PS50294">
    <property type="entry name" value="WD_REPEATS_REGION"/>
    <property type="match status" value="2"/>
</dbReference>
<dbReference type="InterPro" id="IPR020472">
    <property type="entry name" value="WD40_PAC1"/>
</dbReference>
<dbReference type="SMART" id="SM00320">
    <property type="entry name" value="WD40"/>
    <property type="match status" value="7"/>
</dbReference>
<dbReference type="GO" id="GO:0005737">
    <property type="term" value="C:cytoplasm"/>
    <property type="evidence" value="ECO:0007669"/>
    <property type="project" value="UniProtKB-SubCell"/>
</dbReference>
<dbReference type="PROSITE" id="PS50082">
    <property type="entry name" value="WD_REPEATS_2"/>
    <property type="match status" value="6"/>
</dbReference>
<dbReference type="GO" id="GO:0043130">
    <property type="term" value="F:ubiquitin binding"/>
    <property type="evidence" value="ECO:0007669"/>
    <property type="project" value="TreeGrafter"/>
</dbReference>
<evidence type="ECO:0008006" key="10">
    <source>
        <dbReference type="Google" id="ProtNLM"/>
    </source>
</evidence>
<dbReference type="InterPro" id="IPR015943">
    <property type="entry name" value="WD40/YVTN_repeat-like_dom_sf"/>
</dbReference>
<feature type="repeat" description="WD" evidence="5">
    <location>
        <begin position="10"/>
        <end position="40"/>
    </location>
</feature>
<dbReference type="OrthoDB" id="10265988at2759"/>
<dbReference type="GO" id="GO:0043161">
    <property type="term" value="P:proteasome-mediated ubiquitin-dependent protein catabolic process"/>
    <property type="evidence" value="ECO:0007669"/>
    <property type="project" value="TreeGrafter"/>
</dbReference>
<feature type="repeat" description="WD" evidence="5">
    <location>
        <begin position="104"/>
        <end position="134"/>
    </location>
</feature>
<dbReference type="GO" id="GO:0010992">
    <property type="term" value="P:ubiquitin recycling"/>
    <property type="evidence" value="ECO:0007669"/>
    <property type="project" value="TreeGrafter"/>
</dbReference>
<feature type="repeat" description="WD" evidence="5">
    <location>
        <begin position="55"/>
        <end position="103"/>
    </location>
</feature>
<dbReference type="PROSITE" id="PS00678">
    <property type="entry name" value="WD_REPEATS_1"/>
    <property type="match status" value="1"/>
</dbReference>
<dbReference type="Gene3D" id="2.130.10.10">
    <property type="entry name" value="YVTN repeat-like/Quinoprotein amine dehydrogenase"/>
    <property type="match status" value="2"/>
</dbReference>
<evidence type="ECO:0000313" key="9">
    <source>
        <dbReference type="Proteomes" id="UP000008141"/>
    </source>
</evidence>
<dbReference type="Gene3D" id="1.25.10.10">
    <property type="entry name" value="Leucine-rich Repeat Variant"/>
    <property type="match status" value="1"/>
</dbReference>
<dbReference type="SUPFAM" id="SSF50978">
    <property type="entry name" value="WD40 repeat-like"/>
    <property type="match status" value="1"/>
</dbReference>
<dbReference type="Pfam" id="PF08324">
    <property type="entry name" value="PUL"/>
    <property type="match status" value="1"/>
</dbReference>
<sequence>MADFKLRCELRGHLEDVRSVCITPEGNVLTGSRDKTIKLWAPDGHDSGFSEVLTLVGHTDFVSALAYLAPGVLEGCPNGGVVSGSRDTTVQVWDLKTAAVVQRLEGHQYQVTAVLVTPDGDIVSAALDKSIRVWRGGQCVQVLEGHEAAVLCLLQLPNGDLLSGSGDCTIKVWSGGKCTHTIAAHSDSVRGLALLPGVGVVSASHDQTLKVWTFSGECIAELVGHTSLVYCDAATPDGLVASGSEDNTAKLWHADGTCLQTIEHPSNLWGVAFLPNGDFVTACSDHVAYVWTHAAERHAPAAVAQAYEEAMAAKHEAAQQAQQASAGGGLPAGLKLEDPSVLLMPGARDGQTKVVQEGSAGVAYAWDAAKGEWERIGEVVGGDGDGDNVAGGGSKWHNGQLWDYVFDVDAEEGAPPRKLALNRGDNPYDVADRFLEDHGLPQSYKEQVVEFILRNTQGGVQAAAAGQYVDPFTGASAYVPPATSGGAGSGGAGGSSSGGGGYAVTGGGADPFTGGGAAPLTHLPAKSYLVYDQVPGRDGIRRKVAEFSAAVAAGGGQALSDAELAEGGTLDSLLSRAAAAAGSSGSGALPDADLATLSKMLSWPAAQLFPALDLARLLVLDRAAGGQLVAAAGPAAAQGVPGLLGAAVSAAYADPPVPAAQQTAVRLACNCFLHQPTLFWVQSAGSRLLDCFAQAAGSPSKNVRQGLATLLVNYAVWLCKLASAELEFKSRLLVLAVKVLNASPADDTETRFRALVAVGTLAGEHSKVRGLARELGFLPLTGSLKTAGGKVGEVAAEVAQKLRL</sequence>